<feature type="transmembrane region" description="Helical" evidence="2">
    <location>
        <begin position="278"/>
        <end position="298"/>
    </location>
</feature>
<keyword evidence="2" id="KW-0812">Transmembrane</keyword>
<dbReference type="RefSeq" id="WP_145076951.1">
    <property type="nucleotide sequence ID" value="NZ_CP036425.1"/>
</dbReference>
<evidence type="ECO:0000259" key="3">
    <source>
        <dbReference type="Pfam" id="PF01578"/>
    </source>
</evidence>
<dbReference type="AlphaFoldDB" id="A0A517YTZ4"/>
<keyword evidence="5" id="KW-1185">Reference proteome</keyword>
<evidence type="ECO:0000256" key="2">
    <source>
        <dbReference type="SAM" id="Phobius"/>
    </source>
</evidence>
<dbReference type="Proteomes" id="UP000317369">
    <property type="component" value="Chromosome"/>
</dbReference>
<accession>A0A517YTZ4</accession>
<evidence type="ECO:0000256" key="1">
    <source>
        <dbReference type="SAM" id="MobiDB-lite"/>
    </source>
</evidence>
<keyword evidence="2" id="KW-0472">Membrane</keyword>
<protein>
    <submittedName>
        <fullName evidence="4">Cytochrome c biogenesis protein CcsA</fullName>
    </submittedName>
</protein>
<dbReference type="KEGG" id="pcor:KS4_17590"/>
<sequence>MTESITDHYTNHITSILLVILTLMSIAAWLIALRRFRHQPDTGSESERIFLERSIRSQNVLVLFTAIVSTILFVYRWIASDHTWQPLVSHVDGLLLIASLFSYIILYFQNRPNLRAIATFALPLLALLLCWGICASAWSYKQFNTSQLDTIWFTIHLFGVYLGTLFAAIAAITGAMYLFIQYRLKDKSPTTLKSLGRFTSLETLERIIIRAARIGFALFTIGLITGLVIITTRLADLQADGATLWLIPKILLALIAWALYAIIMNVRYATLFRGSRAAWLSILGLVLLLAVYGIVNIMPEHDASKTSSNLPTHTSQNATHASEGGE</sequence>
<feature type="transmembrane region" description="Helical" evidence="2">
    <location>
        <begin position="160"/>
        <end position="180"/>
    </location>
</feature>
<dbReference type="InterPro" id="IPR002541">
    <property type="entry name" value="Cyt_c_assembly"/>
</dbReference>
<evidence type="ECO:0000313" key="5">
    <source>
        <dbReference type="Proteomes" id="UP000317369"/>
    </source>
</evidence>
<feature type="transmembrane region" description="Helical" evidence="2">
    <location>
        <begin position="246"/>
        <end position="266"/>
    </location>
</feature>
<dbReference type="Pfam" id="PF01578">
    <property type="entry name" value="Cytochrom_C_asm"/>
    <property type="match status" value="1"/>
</dbReference>
<proteinExistence type="predicted"/>
<dbReference type="EMBL" id="CP036425">
    <property type="protein sequence ID" value="QDU33703.1"/>
    <property type="molecule type" value="Genomic_DNA"/>
</dbReference>
<dbReference type="OrthoDB" id="257620at2"/>
<name>A0A517YTZ4_9BACT</name>
<feature type="region of interest" description="Disordered" evidence="1">
    <location>
        <begin position="303"/>
        <end position="326"/>
    </location>
</feature>
<feature type="transmembrane region" description="Helical" evidence="2">
    <location>
        <begin position="90"/>
        <end position="108"/>
    </location>
</feature>
<organism evidence="4 5">
    <name type="scientific">Poriferisphaera corsica</name>
    <dbReference type="NCBI Taxonomy" id="2528020"/>
    <lineage>
        <taxon>Bacteria</taxon>
        <taxon>Pseudomonadati</taxon>
        <taxon>Planctomycetota</taxon>
        <taxon>Phycisphaerae</taxon>
        <taxon>Phycisphaerales</taxon>
        <taxon>Phycisphaeraceae</taxon>
        <taxon>Poriferisphaera</taxon>
    </lineage>
</organism>
<keyword evidence="2" id="KW-1133">Transmembrane helix</keyword>
<feature type="domain" description="Cytochrome c assembly protein" evidence="3">
    <location>
        <begin position="93"/>
        <end position="299"/>
    </location>
</feature>
<feature type="transmembrane region" description="Helical" evidence="2">
    <location>
        <begin position="214"/>
        <end position="234"/>
    </location>
</feature>
<feature type="transmembrane region" description="Helical" evidence="2">
    <location>
        <begin position="60"/>
        <end position="78"/>
    </location>
</feature>
<reference evidence="4 5" key="1">
    <citation type="submission" date="2019-02" db="EMBL/GenBank/DDBJ databases">
        <title>Deep-cultivation of Planctomycetes and their phenomic and genomic characterization uncovers novel biology.</title>
        <authorList>
            <person name="Wiegand S."/>
            <person name="Jogler M."/>
            <person name="Boedeker C."/>
            <person name="Pinto D."/>
            <person name="Vollmers J."/>
            <person name="Rivas-Marin E."/>
            <person name="Kohn T."/>
            <person name="Peeters S.H."/>
            <person name="Heuer A."/>
            <person name="Rast P."/>
            <person name="Oberbeckmann S."/>
            <person name="Bunk B."/>
            <person name="Jeske O."/>
            <person name="Meyerdierks A."/>
            <person name="Storesund J.E."/>
            <person name="Kallscheuer N."/>
            <person name="Luecker S."/>
            <person name="Lage O.M."/>
            <person name="Pohl T."/>
            <person name="Merkel B.J."/>
            <person name="Hornburger P."/>
            <person name="Mueller R.-W."/>
            <person name="Bruemmer F."/>
            <person name="Labrenz M."/>
            <person name="Spormann A.M."/>
            <person name="Op den Camp H."/>
            <person name="Overmann J."/>
            <person name="Amann R."/>
            <person name="Jetten M.S.M."/>
            <person name="Mascher T."/>
            <person name="Medema M.H."/>
            <person name="Devos D.P."/>
            <person name="Kaster A.-K."/>
            <person name="Ovreas L."/>
            <person name="Rohde M."/>
            <person name="Galperin M.Y."/>
            <person name="Jogler C."/>
        </authorList>
    </citation>
    <scope>NUCLEOTIDE SEQUENCE [LARGE SCALE GENOMIC DNA]</scope>
    <source>
        <strain evidence="4 5">KS4</strain>
    </source>
</reference>
<feature type="transmembrane region" description="Helical" evidence="2">
    <location>
        <begin position="120"/>
        <end position="140"/>
    </location>
</feature>
<feature type="transmembrane region" description="Helical" evidence="2">
    <location>
        <begin position="12"/>
        <end position="32"/>
    </location>
</feature>
<dbReference type="GO" id="GO:0017004">
    <property type="term" value="P:cytochrome complex assembly"/>
    <property type="evidence" value="ECO:0007669"/>
    <property type="project" value="InterPro"/>
</dbReference>
<evidence type="ECO:0000313" key="4">
    <source>
        <dbReference type="EMBL" id="QDU33703.1"/>
    </source>
</evidence>
<feature type="compositionally biased region" description="Polar residues" evidence="1">
    <location>
        <begin position="305"/>
        <end position="320"/>
    </location>
</feature>
<dbReference type="GO" id="GO:0020037">
    <property type="term" value="F:heme binding"/>
    <property type="evidence" value="ECO:0007669"/>
    <property type="project" value="InterPro"/>
</dbReference>
<gene>
    <name evidence="4" type="primary">ccsA_1</name>
    <name evidence="4" type="ORF">KS4_17590</name>
</gene>